<dbReference type="STRING" id="398512.Bccel_0514"/>
<feature type="domain" description="CHK kinase-like" evidence="1">
    <location>
        <begin position="110"/>
        <end position="267"/>
    </location>
</feature>
<protein>
    <recommendedName>
        <fullName evidence="1">CHK kinase-like domain-containing protein</fullName>
    </recommendedName>
</protein>
<dbReference type="PATRIC" id="fig|398512.5.peg.534"/>
<dbReference type="InterPro" id="IPR004119">
    <property type="entry name" value="EcKL"/>
</dbReference>
<reference evidence="3" key="1">
    <citation type="submission" date="2015-07" db="EMBL/GenBank/DDBJ databases">
        <title>Near-Complete Genome Sequence of the Cellulolytic Bacterium Bacteroides (Pseudobacteroides) cellulosolvens ATCC 35603.</title>
        <authorList>
            <person name="Dassa B."/>
            <person name="Utturkar S.M."/>
            <person name="Klingeman D.M."/>
            <person name="Hurt R.A."/>
            <person name="Keller M."/>
            <person name="Xu J."/>
            <person name="Reddy Y.H.K."/>
            <person name="Borovok I."/>
            <person name="Grinberg I.R."/>
            <person name="Lamed R."/>
            <person name="Zhivin O."/>
            <person name="Bayer E.A."/>
            <person name="Brown S.D."/>
        </authorList>
    </citation>
    <scope>NUCLEOTIDE SEQUENCE [LARGE SCALE GENOMIC DNA]</scope>
    <source>
        <strain evidence="3">DSM 2933</strain>
    </source>
</reference>
<evidence type="ECO:0000259" key="1">
    <source>
        <dbReference type="SMART" id="SM00587"/>
    </source>
</evidence>
<gene>
    <name evidence="2" type="ORF">Bccel_0514</name>
</gene>
<dbReference type="SMART" id="SM00587">
    <property type="entry name" value="CHK"/>
    <property type="match status" value="1"/>
</dbReference>
<sequence>MNKSFEKVILNRTKSRELYKIEEIQDLWGGYGKILRYGLNGSDLNRVVVKNVCLPKNPKQSRGGNISYERKLKSYKVEMAFYENWSGKCGNNCRVPKWYAFEWQNDEFIMVLEDLDEAGFKGRRRSVAWNDIKVCLKWLAHFHAAFMGEKPENIWTQGTYWHLDTRPDELKALNDISLKNAAKAIDRKLNNCRFKTFVHGDAKLQNFCFSEDGESVAAVDFQYVGGGCGMKDIAYFVDSCLYEDECESWENDILEFYFKELKEALELTQNDIDFDALEKEWRELYHVAWTDFYRFLKGWAPGHYETRYSEKIARKVISGGLI</sequence>
<evidence type="ECO:0000313" key="2">
    <source>
        <dbReference type="EMBL" id="KNY25257.1"/>
    </source>
</evidence>
<dbReference type="SUPFAM" id="SSF56112">
    <property type="entry name" value="Protein kinase-like (PK-like)"/>
    <property type="match status" value="1"/>
</dbReference>
<dbReference type="RefSeq" id="WP_036946559.1">
    <property type="nucleotide sequence ID" value="NZ_KN050763.1"/>
</dbReference>
<dbReference type="Gene3D" id="3.90.1200.10">
    <property type="match status" value="1"/>
</dbReference>
<dbReference type="InterPro" id="IPR011009">
    <property type="entry name" value="Kinase-like_dom_sf"/>
</dbReference>
<dbReference type="AlphaFoldDB" id="A0A0L6JIH9"/>
<dbReference type="InterPro" id="IPR015897">
    <property type="entry name" value="CHK_kinase-like"/>
</dbReference>
<accession>A0A0L6JIH9</accession>
<dbReference type="eggNOG" id="COG2334">
    <property type="taxonomic scope" value="Bacteria"/>
</dbReference>
<evidence type="ECO:0000313" key="3">
    <source>
        <dbReference type="Proteomes" id="UP000036923"/>
    </source>
</evidence>
<name>A0A0L6JIH9_9FIRM</name>
<keyword evidence="3" id="KW-1185">Reference proteome</keyword>
<proteinExistence type="predicted"/>
<dbReference type="Pfam" id="PF02958">
    <property type="entry name" value="EcKL"/>
    <property type="match status" value="2"/>
</dbReference>
<dbReference type="Proteomes" id="UP000036923">
    <property type="component" value="Unassembled WGS sequence"/>
</dbReference>
<organism evidence="2 3">
    <name type="scientific">Pseudobacteroides cellulosolvens ATCC 35603 = DSM 2933</name>
    <dbReference type="NCBI Taxonomy" id="398512"/>
    <lineage>
        <taxon>Bacteria</taxon>
        <taxon>Bacillati</taxon>
        <taxon>Bacillota</taxon>
        <taxon>Clostridia</taxon>
        <taxon>Eubacteriales</taxon>
        <taxon>Oscillospiraceae</taxon>
        <taxon>Pseudobacteroides</taxon>
    </lineage>
</organism>
<dbReference type="EMBL" id="LGTC01000001">
    <property type="protein sequence ID" value="KNY25257.1"/>
    <property type="molecule type" value="Genomic_DNA"/>
</dbReference>
<dbReference type="PANTHER" id="PTHR11012">
    <property type="entry name" value="PROTEIN KINASE-LIKE DOMAIN-CONTAINING"/>
    <property type="match status" value="1"/>
</dbReference>
<dbReference type="OrthoDB" id="9769860at2"/>
<dbReference type="PANTHER" id="PTHR11012:SF30">
    <property type="entry name" value="PROTEIN KINASE-LIKE DOMAIN-CONTAINING"/>
    <property type="match status" value="1"/>
</dbReference>
<comment type="caution">
    <text evidence="2">The sequence shown here is derived from an EMBL/GenBank/DDBJ whole genome shotgun (WGS) entry which is preliminary data.</text>
</comment>